<keyword evidence="2" id="KW-1185">Reference proteome</keyword>
<name>A0A5C7GQH3_9ROSI</name>
<dbReference type="Proteomes" id="UP000323000">
    <property type="component" value="Unassembled WGS sequence"/>
</dbReference>
<dbReference type="EMBL" id="VAHF01000067">
    <property type="protein sequence ID" value="TXG46582.1"/>
    <property type="molecule type" value="Genomic_DNA"/>
</dbReference>
<gene>
    <name evidence="1" type="ORF">EZV62_027920</name>
</gene>
<organism evidence="1 2">
    <name type="scientific">Acer yangbiense</name>
    <dbReference type="NCBI Taxonomy" id="1000413"/>
    <lineage>
        <taxon>Eukaryota</taxon>
        <taxon>Viridiplantae</taxon>
        <taxon>Streptophyta</taxon>
        <taxon>Embryophyta</taxon>
        <taxon>Tracheophyta</taxon>
        <taxon>Spermatophyta</taxon>
        <taxon>Magnoliopsida</taxon>
        <taxon>eudicotyledons</taxon>
        <taxon>Gunneridae</taxon>
        <taxon>Pentapetalae</taxon>
        <taxon>rosids</taxon>
        <taxon>malvids</taxon>
        <taxon>Sapindales</taxon>
        <taxon>Sapindaceae</taxon>
        <taxon>Hippocastanoideae</taxon>
        <taxon>Acereae</taxon>
        <taxon>Acer</taxon>
    </lineage>
</organism>
<protein>
    <submittedName>
        <fullName evidence="1">Uncharacterized protein</fullName>
    </submittedName>
</protein>
<reference evidence="2" key="1">
    <citation type="journal article" date="2019" name="Gigascience">
        <title>De novo genome assembly of the endangered Acer yangbiense, a plant species with extremely small populations endemic to Yunnan Province, China.</title>
        <authorList>
            <person name="Yang J."/>
            <person name="Wariss H.M."/>
            <person name="Tao L."/>
            <person name="Zhang R."/>
            <person name="Yun Q."/>
            <person name="Hollingsworth P."/>
            <person name="Dao Z."/>
            <person name="Luo G."/>
            <person name="Guo H."/>
            <person name="Ma Y."/>
            <person name="Sun W."/>
        </authorList>
    </citation>
    <scope>NUCLEOTIDE SEQUENCE [LARGE SCALE GENOMIC DNA]</scope>
    <source>
        <strain evidence="2">cv. Malutang</strain>
    </source>
</reference>
<evidence type="ECO:0000313" key="1">
    <source>
        <dbReference type="EMBL" id="TXG46582.1"/>
    </source>
</evidence>
<evidence type="ECO:0000313" key="2">
    <source>
        <dbReference type="Proteomes" id="UP000323000"/>
    </source>
</evidence>
<accession>A0A5C7GQH3</accession>
<dbReference type="AlphaFoldDB" id="A0A5C7GQH3"/>
<proteinExistence type="predicted"/>
<sequence length="269" mass="27870">MGRIRAGPLAGLGGSLTGVSSESISGGMGTNLDMEGVGNGKGKLEAGILADSVAIIDNPRDRGSLKDPGKLETQDSDCITSCFQFLSKKVDQHVRLEKRGGVNGPTGDVGRSVCNSGGENIGLETCLKPGSFADKGSWMIGKRDLIDCGENHLGVGKKLKGSGKLGGSNIARGVIDGSGGKGIEDAAVCSTGILVQSGNDSCLENIDDVSGDFAGMGSQHGSAIVEVDTNMVSMSMSDIVNKIGVCTSSLADWNRRHRLRLRREIEDCQ</sequence>
<comment type="caution">
    <text evidence="1">The sequence shown here is derived from an EMBL/GenBank/DDBJ whole genome shotgun (WGS) entry which is preliminary data.</text>
</comment>